<dbReference type="InParanoid" id="L0AAY4"/>
<evidence type="ECO:0000256" key="1">
    <source>
        <dbReference type="SAM" id="Phobius"/>
    </source>
</evidence>
<gene>
    <name evidence="4" type="ordered locus">Calag_1364</name>
</gene>
<reference evidence="5" key="1">
    <citation type="submission" date="2012-03" db="EMBL/GenBank/DDBJ databases">
        <title>Complete genome of Caldisphaera lagunensis DSM 15908.</title>
        <authorList>
            <person name="Lucas S."/>
            <person name="Copeland A."/>
            <person name="Lapidus A."/>
            <person name="Glavina del Rio T."/>
            <person name="Dalin E."/>
            <person name="Tice H."/>
            <person name="Bruce D."/>
            <person name="Goodwin L."/>
            <person name="Pitluck S."/>
            <person name="Peters L."/>
            <person name="Mikhailova N."/>
            <person name="Teshima H."/>
            <person name="Kyrpides N."/>
            <person name="Mavromatis K."/>
            <person name="Ivanova N."/>
            <person name="Brettin T."/>
            <person name="Detter J.C."/>
            <person name="Han C."/>
            <person name="Larimer F."/>
            <person name="Land M."/>
            <person name="Hauser L."/>
            <person name="Markowitz V."/>
            <person name="Cheng J.-F."/>
            <person name="Hugenholtz P."/>
            <person name="Woyke T."/>
            <person name="Wu D."/>
            <person name="Spring S."/>
            <person name="Schroeder M."/>
            <person name="Brambilla E."/>
            <person name="Klenk H.-P."/>
            <person name="Eisen J.A."/>
        </authorList>
    </citation>
    <scope>NUCLEOTIDE SEQUENCE [LARGE SCALE GENOMIC DNA]</scope>
    <source>
        <strain evidence="5">DSM 15908 / JCM 11604 / IC-154</strain>
    </source>
</reference>
<protein>
    <recommendedName>
        <fullName evidence="6">DUF1512 domain-containing protein</fullName>
    </recommendedName>
</protein>
<feature type="transmembrane region" description="Helical" evidence="1">
    <location>
        <begin position="12"/>
        <end position="34"/>
    </location>
</feature>
<keyword evidence="1" id="KW-0472">Membrane</keyword>
<dbReference type="PIRSF" id="PIRSF016495">
    <property type="entry name" value="UCP016495"/>
    <property type="match status" value="1"/>
</dbReference>
<organism evidence="4 5">
    <name type="scientific">Caldisphaera lagunensis (strain DSM 15908 / JCM 11604 / ANMR 0165 / IC-154)</name>
    <dbReference type="NCBI Taxonomy" id="1056495"/>
    <lineage>
        <taxon>Archaea</taxon>
        <taxon>Thermoproteota</taxon>
        <taxon>Thermoprotei</taxon>
        <taxon>Acidilobales</taxon>
        <taxon>Caldisphaeraceae</taxon>
        <taxon>Caldisphaera</taxon>
    </lineage>
</organism>
<evidence type="ECO:0000259" key="3">
    <source>
        <dbReference type="Pfam" id="PF23542"/>
    </source>
</evidence>
<keyword evidence="1" id="KW-1133">Transmembrane helix</keyword>
<dbReference type="Proteomes" id="UP000010469">
    <property type="component" value="Chromosome"/>
</dbReference>
<dbReference type="OrthoDB" id="15121at2157"/>
<sequence length="371" mass="41297">MVGITAIENWVYLLINVVWVLIFVLYLFGFGNYLQVYWWKADIKNKLAILNDMANTARNKTIEFMNKNKAKDASRTLDRLIDFFAIDPVNIEPTDIINRLRHIVNLRDTKFKQTFEISMPESNEVARSIASTAAEISSALFLIYKYVQHILLSSDKTKNWYMIMYLSLMMPQIMQIASIYRKALDDFLEGVPVGDGAGPIVALKLSNYKNDWREIDEDTVATETEYNGRKIILVKAKGPGSTVGRPGEATAKIIKEALAKGEKVSLLITVDAALKFEGEETGSVAEGVGAAIGDPGPEKIMFERIATEYNIPLRAVIIKMGMEEAIMAMDKKILDGTDKAVERVKQIMEEESKPGETVVIAGIGNTSGVGQ</sequence>
<dbReference type="EMBL" id="CP003378">
    <property type="protein sequence ID" value="AFZ71073.1"/>
    <property type="molecule type" value="Genomic_DNA"/>
</dbReference>
<dbReference type="KEGG" id="clg:Calag_1364"/>
<evidence type="ECO:0000313" key="5">
    <source>
        <dbReference type="Proteomes" id="UP000010469"/>
    </source>
</evidence>
<dbReference type="Pfam" id="PF07431">
    <property type="entry name" value="DUF1512"/>
    <property type="match status" value="1"/>
</dbReference>
<dbReference type="Pfam" id="PF23542">
    <property type="entry name" value="DUF1512_C"/>
    <property type="match status" value="1"/>
</dbReference>
<accession>L0AAY4</accession>
<evidence type="ECO:0008006" key="6">
    <source>
        <dbReference type="Google" id="ProtNLM"/>
    </source>
</evidence>
<feature type="domain" description="DUF1512" evidence="3">
    <location>
        <begin position="193"/>
        <end position="369"/>
    </location>
</feature>
<dbReference type="HOGENOM" id="CLU_062565_0_0_2"/>
<dbReference type="InterPro" id="IPR056460">
    <property type="entry name" value="DUF1512_N"/>
</dbReference>
<evidence type="ECO:0000313" key="4">
    <source>
        <dbReference type="EMBL" id="AFZ71073.1"/>
    </source>
</evidence>
<proteinExistence type="predicted"/>
<name>L0AAY4_CALLD</name>
<dbReference type="eggNOG" id="arCOG04181">
    <property type="taxonomic scope" value="Archaea"/>
</dbReference>
<evidence type="ECO:0000259" key="2">
    <source>
        <dbReference type="Pfam" id="PF07431"/>
    </source>
</evidence>
<dbReference type="InterPro" id="IPR009995">
    <property type="entry name" value="DUF1512"/>
</dbReference>
<keyword evidence="5" id="KW-1185">Reference proteome</keyword>
<keyword evidence="1" id="KW-0812">Transmembrane</keyword>
<dbReference type="STRING" id="1056495.Calag_1364"/>
<feature type="domain" description="DUF1512" evidence="2">
    <location>
        <begin position="14"/>
        <end position="188"/>
    </location>
</feature>
<dbReference type="AlphaFoldDB" id="L0AAY4"/>
<dbReference type="InterPro" id="IPR056461">
    <property type="entry name" value="DUF1512_C"/>
</dbReference>